<dbReference type="AlphaFoldDB" id="A0A0F9W8Y4"/>
<organism evidence="2">
    <name type="scientific">marine sediment metagenome</name>
    <dbReference type="NCBI Taxonomy" id="412755"/>
    <lineage>
        <taxon>unclassified sequences</taxon>
        <taxon>metagenomes</taxon>
        <taxon>ecological metagenomes</taxon>
    </lineage>
</organism>
<protein>
    <submittedName>
        <fullName evidence="2">Uncharacterized protein</fullName>
    </submittedName>
</protein>
<feature type="region of interest" description="Disordered" evidence="1">
    <location>
        <begin position="1"/>
        <end position="44"/>
    </location>
</feature>
<name>A0A0F9W8Y4_9ZZZZ</name>
<evidence type="ECO:0000313" key="2">
    <source>
        <dbReference type="EMBL" id="KKN74533.1"/>
    </source>
</evidence>
<feature type="compositionally biased region" description="Polar residues" evidence="1">
    <location>
        <begin position="9"/>
        <end position="18"/>
    </location>
</feature>
<gene>
    <name evidence="2" type="ORF">LCGC14_0389500</name>
</gene>
<reference evidence="2" key="1">
    <citation type="journal article" date="2015" name="Nature">
        <title>Complex archaea that bridge the gap between prokaryotes and eukaryotes.</title>
        <authorList>
            <person name="Spang A."/>
            <person name="Saw J.H."/>
            <person name="Jorgensen S.L."/>
            <person name="Zaremba-Niedzwiedzka K."/>
            <person name="Martijn J."/>
            <person name="Lind A.E."/>
            <person name="van Eijk R."/>
            <person name="Schleper C."/>
            <person name="Guy L."/>
            <person name="Ettema T.J."/>
        </authorList>
    </citation>
    <scope>NUCLEOTIDE SEQUENCE</scope>
</reference>
<sequence>MADQIQGLLPQSQVQGAQLQPPGIGNAVPEQSLTPPATPEEKETLKQGWREFLQSPETRAALLQFGVNFAQPVQPGDTTLAAFGRSVAAGGEAAGRVTEKREAEEQTEFKRGIEERKVGVAEEGLAVEREGITSRETIAGERVESEEAIAARGVTSAEKIRKSANEAAQAVANIRAGATAAAGGVTAGATLEGARIRAKATAEAAAARIKADIALLTKRGELQAEAADAALQQSILEVWAAQVDLDGNLLLTPDELATKSLQTFVRIKKGLVLSESSLAAGVTFTDEDIRKALESGLSGAEVVSVFVPLGVTPERIEAMAQSIVSGPETTPETDTTQPSGVQETLAALERGEAPQGVSRVGVVPEFEPTGILAPGARTALQKSRGSPELLEAIRIFAQRHPDRVNELQGKYPPALINKALGETRF</sequence>
<evidence type="ECO:0000256" key="1">
    <source>
        <dbReference type="SAM" id="MobiDB-lite"/>
    </source>
</evidence>
<comment type="caution">
    <text evidence="2">The sequence shown here is derived from an EMBL/GenBank/DDBJ whole genome shotgun (WGS) entry which is preliminary data.</text>
</comment>
<accession>A0A0F9W8Y4</accession>
<dbReference type="EMBL" id="LAZR01000324">
    <property type="protein sequence ID" value="KKN74533.1"/>
    <property type="molecule type" value="Genomic_DNA"/>
</dbReference>
<proteinExistence type="predicted"/>